<feature type="compositionally biased region" description="Basic and acidic residues" evidence="1">
    <location>
        <begin position="69"/>
        <end position="93"/>
    </location>
</feature>
<feature type="compositionally biased region" description="Basic and acidic residues" evidence="1">
    <location>
        <begin position="106"/>
        <end position="120"/>
    </location>
</feature>
<name>B9T5B9_RICCO</name>
<evidence type="ECO:0000259" key="2">
    <source>
        <dbReference type="PROSITE" id="PS51297"/>
    </source>
</evidence>
<dbReference type="InParanoid" id="B9T5B9"/>
<dbReference type="EMBL" id="EQ974519">
    <property type="protein sequence ID" value="EEF28945.1"/>
    <property type="molecule type" value="Genomic_DNA"/>
</dbReference>
<proteinExistence type="predicted"/>
<protein>
    <submittedName>
        <fullName evidence="3">Transcription factor, putative</fullName>
    </submittedName>
</protein>
<dbReference type="Proteomes" id="UP000008311">
    <property type="component" value="Unassembled WGS sequence"/>
</dbReference>
<evidence type="ECO:0000256" key="1">
    <source>
        <dbReference type="SAM" id="MobiDB-lite"/>
    </source>
</evidence>
<feature type="region of interest" description="Disordered" evidence="1">
    <location>
        <begin position="69"/>
        <end position="141"/>
    </location>
</feature>
<accession>B9T5B9</accession>
<dbReference type="InterPro" id="IPR002487">
    <property type="entry name" value="TF_Kbox"/>
</dbReference>
<dbReference type="STRING" id="3988.B9T5B9"/>
<dbReference type="Pfam" id="PF01486">
    <property type="entry name" value="K-box"/>
    <property type="match status" value="1"/>
</dbReference>
<feature type="domain" description="K-box" evidence="2">
    <location>
        <begin position="4"/>
        <end position="94"/>
    </location>
</feature>
<keyword evidence="4" id="KW-1185">Reference proteome</keyword>
<dbReference type="eggNOG" id="KOG0014">
    <property type="taxonomic scope" value="Eukaryota"/>
</dbReference>
<organism evidence="3 4">
    <name type="scientific">Ricinus communis</name>
    <name type="common">Castor bean</name>
    <dbReference type="NCBI Taxonomy" id="3988"/>
    <lineage>
        <taxon>Eukaryota</taxon>
        <taxon>Viridiplantae</taxon>
        <taxon>Streptophyta</taxon>
        <taxon>Embryophyta</taxon>
        <taxon>Tracheophyta</taxon>
        <taxon>Spermatophyta</taxon>
        <taxon>Magnoliopsida</taxon>
        <taxon>eudicotyledons</taxon>
        <taxon>Gunneridae</taxon>
        <taxon>Pentapetalae</taxon>
        <taxon>rosids</taxon>
        <taxon>fabids</taxon>
        <taxon>Malpighiales</taxon>
        <taxon>Euphorbiaceae</taxon>
        <taxon>Acalyphoideae</taxon>
        <taxon>Acalypheae</taxon>
        <taxon>Ricinus</taxon>
    </lineage>
</organism>
<feature type="compositionally biased region" description="Acidic residues" evidence="1">
    <location>
        <begin position="128"/>
        <end position="138"/>
    </location>
</feature>
<evidence type="ECO:0000313" key="4">
    <source>
        <dbReference type="Proteomes" id="UP000008311"/>
    </source>
</evidence>
<gene>
    <name evidence="3" type="ORF">RCOM_0769490</name>
</gene>
<evidence type="ECO:0000313" key="3">
    <source>
        <dbReference type="EMBL" id="EEF28945.1"/>
    </source>
</evidence>
<reference evidence="4" key="1">
    <citation type="journal article" date="2010" name="Nat. Biotechnol.">
        <title>Draft genome sequence of the oilseed species Ricinus communis.</title>
        <authorList>
            <person name="Chan A.P."/>
            <person name="Crabtree J."/>
            <person name="Zhao Q."/>
            <person name="Lorenzi H."/>
            <person name="Orvis J."/>
            <person name="Puiu D."/>
            <person name="Melake-Berhan A."/>
            <person name="Jones K.M."/>
            <person name="Redman J."/>
            <person name="Chen G."/>
            <person name="Cahoon E.B."/>
            <person name="Gedil M."/>
            <person name="Stanke M."/>
            <person name="Haas B.J."/>
            <person name="Wortman J.R."/>
            <person name="Fraser-Liggett C.M."/>
            <person name="Ravel J."/>
            <person name="Rabinowicz P.D."/>
        </authorList>
    </citation>
    <scope>NUCLEOTIDE SEQUENCE [LARGE SCALE GENOMIC DNA]</scope>
    <source>
        <strain evidence="4">cv. Hale</strain>
    </source>
</reference>
<dbReference type="PROSITE" id="PS51297">
    <property type="entry name" value="K_BOX"/>
    <property type="match status" value="1"/>
</dbReference>
<sequence length="175" mass="19889">MSKQHSQSADMRSLKDEVSKLRLICLQMMGQQLDGLSFKDLQNLEHQLSDGILSVKDKKEQVLLEQLKKSRLQERKASQENEALRKQVEELRRSSLSKSPFLEFNPSDRKFSLSSCKDDCYPQPEQVHDDDEDPEDGVSDTLQLGLSCDVYGKRKAPKIEETCNDSGSQVASELL</sequence>
<dbReference type="AlphaFoldDB" id="B9T5B9"/>
<dbReference type="GO" id="GO:0005634">
    <property type="term" value="C:nucleus"/>
    <property type="evidence" value="ECO:0007669"/>
    <property type="project" value="InterPro"/>
</dbReference>
<dbReference type="GO" id="GO:0003700">
    <property type="term" value="F:DNA-binding transcription factor activity"/>
    <property type="evidence" value="ECO:0007669"/>
    <property type="project" value="InterPro"/>
</dbReference>